<dbReference type="AlphaFoldDB" id="A0A5B1CFG8"/>
<proteinExistence type="predicted"/>
<sequence length="44" mass="5094">MRENPGIYAVPPFIRRGEYCEQKLVRSLHIDAFHLLKLSVVALL</sequence>
<evidence type="ECO:0000313" key="1">
    <source>
        <dbReference type="EMBL" id="KAA1258942.1"/>
    </source>
</evidence>
<organism evidence="1 2">
    <name type="scientific">Rubripirellula obstinata</name>
    <dbReference type="NCBI Taxonomy" id="406547"/>
    <lineage>
        <taxon>Bacteria</taxon>
        <taxon>Pseudomonadati</taxon>
        <taxon>Planctomycetota</taxon>
        <taxon>Planctomycetia</taxon>
        <taxon>Pirellulales</taxon>
        <taxon>Pirellulaceae</taxon>
        <taxon>Rubripirellula</taxon>
    </lineage>
</organism>
<evidence type="ECO:0000313" key="2">
    <source>
        <dbReference type="Proteomes" id="UP000322699"/>
    </source>
</evidence>
<protein>
    <submittedName>
        <fullName evidence="1">Uncharacterized protein</fullName>
    </submittedName>
</protein>
<name>A0A5B1CFG8_9BACT</name>
<comment type="caution">
    <text evidence="1">The sequence shown here is derived from an EMBL/GenBank/DDBJ whole genome shotgun (WGS) entry which is preliminary data.</text>
</comment>
<dbReference type="Proteomes" id="UP000322699">
    <property type="component" value="Unassembled WGS sequence"/>
</dbReference>
<dbReference type="EMBL" id="VRLW01000001">
    <property type="protein sequence ID" value="KAA1258942.1"/>
    <property type="molecule type" value="Genomic_DNA"/>
</dbReference>
<gene>
    <name evidence="1" type="ORF">LF1_14660</name>
</gene>
<reference evidence="1 2" key="1">
    <citation type="submission" date="2019-08" db="EMBL/GenBank/DDBJ databases">
        <title>Deep-cultivation of Planctomycetes and their phenomic and genomic characterization uncovers novel biology.</title>
        <authorList>
            <person name="Wiegand S."/>
            <person name="Jogler M."/>
            <person name="Boedeker C."/>
            <person name="Pinto D."/>
            <person name="Vollmers J."/>
            <person name="Rivas-Marin E."/>
            <person name="Kohn T."/>
            <person name="Peeters S.H."/>
            <person name="Heuer A."/>
            <person name="Rast P."/>
            <person name="Oberbeckmann S."/>
            <person name="Bunk B."/>
            <person name="Jeske O."/>
            <person name="Meyerdierks A."/>
            <person name="Storesund J.E."/>
            <person name="Kallscheuer N."/>
            <person name="Luecker S."/>
            <person name="Lage O.M."/>
            <person name="Pohl T."/>
            <person name="Merkel B.J."/>
            <person name="Hornburger P."/>
            <person name="Mueller R.-W."/>
            <person name="Bruemmer F."/>
            <person name="Labrenz M."/>
            <person name="Spormann A.M."/>
            <person name="Op Den Camp H."/>
            <person name="Overmann J."/>
            <person name="Amann R."/>
            <person name="Jetten M.S.M."/>
            <person name="Mascher T."/>
            <person name="Medema M.H."/>
            <person name="Devos D.P."/>
            <person name="Kaster A.-K."/>
            <person name="Ovreas L."/>
            <person name="Rohde M."/>
            <person name="Galperin M.Y."/>
            <person name="Jogler C."/>
        </authorList>
    </citation>
    <scope>NUCLEOTIDE SEQUENCE [LARGE SCALE GENOMIC DNA]</scope>
    <source>
        <strain evidence="1 2">LF1</strain>
    </source>
</reference>
<accession>A0A5B1CFG8</accession>
<keyword evidence="2" id="KW-1185">Reference proteome</keyword>